<evidence type="ECO:0000313" key="4">
    <source>
        <dbReference type="Proteomes" id="UP001237642"/>
    </source>
</evidence>
<dbReference type="SMART" id="SM00743">
    <property type="entry name" value="Agenet"/>
    <property type="match status" value="2"/>
</dbReference>
<gene>
    <name evidence="3" type="ORF">POM88_016554</name>
</gene>
<sequence>MGDQAFKKGTYVEVTSDEEGFRGSWYIAKIIERPKLNEFLEVEYKDLVMEEDAQKKLRDRVHLSYVRPLAPAGNVGDVIKVNDAVEACLRDGWWSGVVHEDLGDGKVFLVYFDDPPHKMMFDRSDLRLHFDWVAGKWEKPPNKVITPHTTGSAQSIHTPSTLHASLSNSHQTPKSIPTQTKASATQSRKLANLDVVGALDESTLQQSMDDLRKMENEWRKRVAGLHF</sequence>
<feature type="domain" description="Agenet" evidence="2">
    <location>
        <begin position="4"/>
        <end position="74"/>
    </location>
</feature>
<dbReference type="Proteomes" id="UP001237642">
    <property type="component" value="Unassembled WGS sequence"/>
</dbReference>
<name>A0AAD8IP41_9APIA</name>
<reference evidence="3" key="2">
    <citation type="submission" date="2023-05" db="EMBL/GenBank/DDBJ databases">
        <authorList>
            <person name="Schelkunov M.I."/>
        </authorList>
    </citation>
    <scope>NUCLEOTIDE SEQUENCE</scope>
    <source>
        <strain evidence="3">Hsosn_3</strain>
        <tissue evidence="3">Leaf</tissue>
    </source>
</reference>
<organism evidence="3 4">
    <name type="scientific">Heracleum sosnowskyi</name>
    <dbReference type="NCBI Taxonomy" id="360622"/>
    <lineage>
        <taxon>Eukaryota</taxon>
        <taxon>Viridiplantae</taxon>
        <taxon>Streptophyta</taxon>
        <taxon>Embryophyta</taxon>
        <taxon>Tracheophyta</taxon>
        <taxon>Spermatophyta</taxon>
        <taxon>Magnoliopsida</taxon>
        <taxon>eudicotyledons</taxon>
        <taxon>Gunneridae</taxon>
        <taxon>Pentapetalae</taxon>
        <taxon>asterids</taxon>
        <taxon>campanulids</taxon>
        <taxon>Apiales</taxon>
        <taxon>Apiaceae</taxon>
        <taxon>Apioideae</taxon>
        <taxon>apioid superclade</taxon>
        <taxon>Tordylieae</taxon>
        <taxon>Tordyliinae</taxon>
        <taxon>Heracleum</taxon>
    </lineage>
</organism>
<comment type="caution">
    <text evidence="3">The sequence shown here is derived from an EMBL/GenBank/DDBJ whole genome shotgun (WGS) entry which is preliminary data.</text>
</comment>
<keyword evidence="4" id="KW-1185">Reference proteome</keyword>
<dbReference type="CDD" id="cd20406">
    <property type="entry name" value="Tudor_Agenet_AtDUF_rpt2_4"/>
    <property type="match status" value="1"/>
</dbReference>
<reference evidence="3" key="1">
    <citation type="submission" date="2023-02" db="EMBL/GenBank/DDBJ databases">
        <title>Genome of toxic invasive species Heracleum sosnowskyi carries increased number of genes despite the absence of recent whole-genome duplications.</title>
        <authorList>
            <person name="Schelkunov M."/>
            <person name="Shtratnikova V."/>
            <person name="Makarenko M."/>
            <person name="Klepikova A."/>
            <person name="Omelchenko D."/>
            <person name="Novikova G."/>
            <person name="Obukhova E."/>
            <person name="Bogdanov V."/>
            <person name="Penin A."/>
            <person name="Logacheva M."/>
        </authorList>
    </citation>
    <scope>NUCLEOTIDE SEQUENCE</scope>
    <source>
        <strain evidence="3">Hsosn_3</strain>
        <tissue evidence="3">Leaf</tissue>
    </source>
</reference>
<dbReference type="AlphaFoldDB" id="A0AAD8IP41"/>
<dbReference type="PANTHER" id="PTHR31917:SF153">
    <property type="entry name" value="DUF724 DOMAIN-CONTAINING PROTEIN 3-RELATED"/>
    <property type="match status" value="1"/>
</dbReference>
<dbReference type="Pfam" id="PF05641">
    <property type="entry name" value="Agenet"/>
    <property type="match status" value="1"/>
</dbReference>
<evidence type="ECO:0000313" key="3">
    <source>
        <dbReference type="EMBL" id="KAK1388376.1"/>
    </source>
</evidence>
<dbReference type="InterPro" id="IPR008395">
    <property type="entry name" value="Agenet-like_dom"/>
</dbReference>
<proteinExistence type="predicted"/>
<dbReference type="InterPro" id="IPR014002">
    <property type="entry name" value="Agenet_dom_plant"/>
</dbReference>
<accession>A0AAD8IP41</accession>
<dbReference type="EMBL" id="JAUIZM010000004">
    <property type="protein sequence ID" value="KAK1388376.1"/>
    <property type="molecule type" value="Genomic_DNA"/>
</dbReference>
<dbReference type="PANTHER" id="PTHR31917">
    <property type="entry name" value="AGENET DOMAIN-CONTAINING PROTEIN-RELATED"/>
    <property type="match status" value="1"/>
</dbReference>
<evidence type="ECO:0000259" key="2">
    <source>
        <dbReference type="SMART" id="SM00743"/>
    </source>
</evidence>
<evidence type="ECO:0000256" key="1">
    <source>
        <dbReference type="SAM" id="MobiDB-lite"/>
    </source>
</evidence>
<protein>
    <submittedName>
        <fullName evidence="3">DUF724 domain-containing protein</fullName>
    </submittedName>
</protein>
<feature type="domain" description="Agenet" evidence="2">
    <location>
        <begin position="77"/>
        <end position="134"/>
    </location>
</feature>
<feature type="region of interest" description="Disordered" evidence="1">
    <location>
        <begin position="163"/>
        <end position="187"/>
    </location>
</feature>
<dbReference type="CDD" id="cd20405">
    <property type="entry name" value="Tudor_Agenet_AtDUF_rpt1_3"/>
    <property type="match status" value="1"/>
</dbReference>